<evidence type="ECO:0000256" key="1">
    <source>
        <dbReference type="ARBA" id="ARBA00022884"/>
    </source>
</evidence>
<keyword evidence="2" id="KW-0479">Metal-binding</keyword>
<evidence type="ECO:0000259" key="4">
    <source>
        <dbReference type="PROSITE" id="PS50158"/>
    </source>
</evidence>
<keyword evidence="6" id="KW-1185">Reference proteome</keyword>
<dbReference type="PROSITE" id="PS50158">
    <property type="entry name" value="ZF_CCHC"/>
    <property type="match status" value="1"/>
</dbReference>
<dbReference type="GO" id="GO:0003723">
    <property type="term" value="F:RNA binding"/>
    <property type="evidence" value="ECO:0007669"/>
    <property type="project" value="UniProtKB-KW"/>
</dbReference>
<accession>A0A8J5XUK7</accession>
<evidence type="ECO:0000313" key="6">
    <source>
        <dbReference type="Proteomes" id="UP000751190"/>
    </source>
</evidence>
<dbReference type="OrthoDB" id="431169at2759"/>
<dbReference type="OMA" id="EGKYPIC"/>
<dbReference type="PANTHER" id="PTHR10501">
    <property type="entry name" value="U1 SMALL NUCLEAR RIBONUCLEOPROTEIN A/U2 SMALL NUCLEAR RIBONUCLEOPROTEIN B"/>
    <property type="match status" value="1"/>
</dbReference>
<comment type="caution">
    <text evidence="5">The sequence shown here is derived from an EMBL/GenBank/DDBJ whole genome shotgun (WGS) entry which is preliminary data.</text>
</comment>
<dbReference type="InterPro" id="IPR012677">
    <property type="entry name" value="Nucleotide-bd_a/b_plait_sf"/>
</dbReference>
<proteinExistence type="predicted"/>
<dbReference type="AlphaFoldDB" id="A0A8J5XUK7"/>
<dbReference type="SUPFAM" id="SSF54928">
    <property type="entry name" value="RNA-binding domain, RBD"/>
    <property type="match status" value="1"/>
</dbReference>
<keyword evidence="2" id="KW-0863">Zinc-finger</keyword>
<dbReference type="Gene3D" id="3.30.70.330">
    <property type="match status" value="1"/>
</dbReference>
<organism evidence="5 6">
    <name type="scientific">Diacronema lutheri</name>
    <name type="common">Unicellular marine alga</name>
    <name type="synonym">Monochrysis lutheri</name>
    <dbReference type="NCBI Taxonomy" id="2081491"/>
    <lineage>
        <taxon>Eukaryota</taxon>
        <taxon>Haptista</taxon>
        <taxon>Haptophyta</taxon>
        <taxon>Pavlovophyceae</taxon>
        <taxon>Pavlovales</taxon>
        <taxon>Pavlovaceae</taxon>
        <taxon>Diacronema</taxon>
    </lineage>
</organism>
<name>A0A8J5XUK7_DIALT</name>
<dbReference type="InterPro" id="IPR001878">
    <property type="entry name" value="Znf_CCHC"/>
</dbReference>
<dbReference type="EMBL" id="JAGTXO010000007">
    <property type="protein sequence ID" value="KAG8466819.1"/>
    <property type="molecule type" value="Genomic_DNA"/>
</dbReference>
<dbReference type="Proteomes" id="UP000751190">
    <property type="component" value="Unassembled WGS sequence"/>
</dbReference>
<dbReference type="InterPro" id="IPR036875">
    <property type="entry name" value="Znf_CCHC_sf"/>
</dbReference>
<evidence type="ECO:0000256" key="2">
    <source>
        <dbReference type="PROSITE-ProRule" id="PRU00047"/>
    </source>
</evidence>
<sequence length="334" mass="34231">MACHVCGKRGHYARECGQAELPTCTLFIRNLMPDYETEHVPAFKSMRGFVDVRVRKDRNNAPVSFIDFEAPEAAAFAKKHAEERGLSVQYASSTKVSERAGAQASGAGPVKRRREDEPPRQFAHYPQPPDWSGGGGGMGGCGGMGMGVPMHGMGGGPDAAMYGGAGGMGLGGPMGGGPAMCCGAMGGAPLGPMGPMGPRGMMGGAMAPLCHAMGAGPMGVPEQGSYGACGSAGGGRGLAPTSGAPDRPDAYGTGSIALSVAGVPRDATRREVSHIFRSCAGYLATVATGVEPPFIVKFGSMASAAAAISRLKDYRFDEDDAHSPILRLTFSQAR</sequence>
<evidence type="ECO:0000256" key="3">
    <source>
        <dbReference type="SAM" id="MobiDB-lite"/>
    </source>
</evidence>
<reference evidence="5" key="1">
    <citation type="submission" date="2021-05" db="EMBL/GenBank/DDBJ databases">
        <title>The genome of the haptophyte Pavlova lutheri (Diacronema luteri, Pavlovales) - a model for lipid biosynthesis in eukaryotic algae.</title>
        <authorList>
            <person name="Hulatt C.J."/>
            <person name="Posewitz M.C."/>
        </authorList>
    </citation>
    <scope>NUCLEOTIDE SEQUENCE</scope>
    <source>
        <strain evidence="5">NIVA-4/92</strain>
    </source>
</reference>
<dbReference type="SUPFAM" id="SSF57756">
    <property type="entry name" value="Retrovirus zinc finger-like domains"/>
    <property type="match status" value="1"/>
</dbReference>
<gene>
    <name evidence="5" type="ORF">KFE25_008198</name>
</gene>
<protein>
    <recommendedName>
        <fullName evidence="4">CCHC-type domain-containing protein</fullName>
    </recommendedName>
</protein>
<feature type="domain" description="CCHC-type" evidence="4">
    <location>
        <begin position="3"/>
        <end position="16"/>
    </location>
</feature>
<dbReference type="InterPro" id="IPR035979">
    <property type="entry name" value="RBD_domain_sf"/>
</dbReference>
<keyword evidence="1" id="KW-0694">RNA-binding</keyword>
<evidence type="ECO:0000313" key="5">
    <source>
        <dbReference type="EMBL" id="KAG8466819.1"/>
    </source>
</evidence>
<dbReference type="GO" id="GO:0008270">
    <property type="term" value="F:zinc ion binding"/>
    <property type="evidence" value="ECO:0007669"/>
    <property type="project" value="UniProtKB-KW"/>
</dbReference>
<keyword evidence="2" id="KW-0862">Zinc</keyword>
<feature type="region of interest" description="Disordered" evidence="3">
    <location>
        <begin position="91"/>
        <end position="134"/>
    </location>
</feature>